<dbReference type="Pfam" id="PF13275">
    <property type="entry name" value="S4_2"/>
    <property type="match status" value="1"/>
</dbReference>
<evidence type="ECO:0000256" key="1">
    <source>
        <dbReference type="PROSITE-ProRule" id="PRU00182"/>
    </source>
</evidence>
<dbReference type="EMBL" id="SRMO01000071">
    <property type="protein sequence ID" value="TGG91837.1"/>
    <property type="molecule type" value="Genomic_DNA"/>
</dbReference>
<dbReference type="AlphaFoldDB" id="A0A524RMH7"/>
<dbReference type="Proteomes" id="UP000317990">
    <property type="component" value="Unassembled WGS sequence"/>
</dbReference>
<comment type="caution">
    <text evidence="2">The sequence shown here is derived from an EMBL/GenBank/DDBJ whole genome shotgun (WGS) entry which is preliminary data.</text>
</comment>
<proteinExistence type="predicted"/>
<gene>
    <name evidence="2" type="ORF">ERJ67_07480</name>
</gene>
<evidence type="ECO:0000313" key="3">
    <source>
        <dbReference type="Proteomes" id="UP000317990"/>
    </source>
</evidence>
<reference evidence="2 3" key="1">
    <citation type="journal article" date="2019" name="mSystems">
        <title>Life at home and on the roam: Genomic adaptions reflect the dual lifestyle of an intracellular, facultative symbiont.</title>
        <authorList>
            <person name="Burgsdorf I."/>
        </authorList>
    </citation>
    <scope>NUCLEOTIDE SEQUENCE [LARGE SCALE GENOMIC DNA]</scope>
    <source>
        <strain evidence="2">277cV</strain>
    </source>
</reference>
<evidence type="ECO:0000313" key="2">
    <source>
        <dbReference type="EMBL" id="TGG91837.1"/>
    </source>
</evidence>
<sequence length="67" mass="7202">MADRIKLDSFLKAMNVVESGGIAKQLIGTGVVRVNGLVETRRGRKLVAGDQVEIRGTALEVPFLPLP</sequence>
<accession>A0A524RMH7</accession>
<dbReference type="GO" id="GO:0003723">
    <property type="term" value="F:RNA binding"/>
    <property type="evidence" value="ECO:0007669"/>
    <property type="project" value="UniProtKB-KW"/>
</dbReference>
<dbReference type="Gene3D" id="3.10.290.10">
    <property type="entry name" value="RNA-binding S4 domain"/>
    <property type="match status" value="1"/>
</dbReference>
<protein>
    <submittedName>
        <fullName evidence="2">RNA-binding S4 domain-containing protein</fullName>
    </submittedName>
</protein>
<organism evidence="2 3">
    <name type="scientific">Aphanocapsa feldmannii 277cV</name>
    <dbReference type="NCBI Taxonomy" id="2507553"/>
    <lineage>
        <taxon>Bacteria</taxon>
        <taxon>Bacillati</taxon>
        <taxon>Cyanobacteriota</taxon>
        <taxon>Cyanophyceae</taxon>
        <taxon>Oscillatoriophycideae</taxon>
        <taxon>Chroococcales</taxon>
        <taxon>Microcystaceae</taxon>
        <taxon>Aphanocapsa</taxon>
    </lineage>
</organism>
<dbReference type="PROSITE" id="PS50889">
    <property type="entry name" value="S4"/>
    <property type="match status" value="1"/>
</dbReference>
<dbReference type="CDD" id="cd00165">
    <property type="entry name" value="S4"/>
    <property type="match status" value="1"/>
</dbReference>
<dbReference type="InterPro" id="IPR036986">
    <property type="entry name" value="S4_RNA-bd_sf"/>
</dbReference>
<dbReference type="SUPFAM" id="SSF55174">
    <property type="entry name" value="Alpha-L RNA-binding motif"/>
    <property type="match status" value="1"/>
</dbReference>
<name>A0A524RMH7_9CHRO</name>
<keyword evidence="1" id="KW-0694">RNA-binding</keyword>